<dbReference type="GO" id="GO:0005634">
    <property type="term" value="C:nucleus"/>
    <property type="evidence" value="ECO:0007669"/>
    <property type="project" value="UniProtKB-SubCell"/>
</dbReference>
<accession>A0A4Y1R8J6</accession>
<feature type="compositionally biased region" description="Basic and acidic residues" evidence="7">
    <location>
        <begin position="1"/>
        <end position="11"/>
    </location>
</feature>
<reference evidence="9" key="1">
    <citation type="journal article" date="2019" name="Science">
        <title>Mutation of a bHLH transcription factor allowed almond domestication.</title>
        <authorList>
            <person name="Sanchez-Perez R."/>
            <person name="Pavan S."/>
            <person name="Mazzeo R."/>
            <person name="Moldovan C."/>
            <person name="Aiese Cigliano R."/>
            <person name="Del Cueto J."/>
            <person name="Ricciardi F."/>
            <person name="Lotti C."/>
            <person name="Ricciardi L."/>
            <person name="Dicenta F."/>
            <person name="Lopez-Marques R.L."/>
            <person name="Lindberg Moller B."/>
        </authorList>
    </citation>
    <scope>NUCLEOTIDE SEQUENCE</scope>
</reference>
<dbReference type="EMBL" id="AP019299">
    <property type="protein sequence ID" value="BBH00499.1"/>
    <property type="molecule type" value="Genomic_DNA"/>
</dbReference>
<sequence length="469" mass="52182">MYLSEKARPVDLYKGGGLGGEEESEREMMMEVVVANGSGPHHHHHQNQSESQHQQQMHQMIVGIGENNSSGGEGEEQELCAATSNSIGSRAAGGGGAGAPKKRAETWVQEETRSLIGFRREVDGLFNTSKSNRHLWDQISAKMREKGFDRSPTMCTDKWRNLLKEFKKARHQVKVGSRSAKMSYYEDLQDLLRDRTNNNHNTASTDAAAASAAAYKSPTPPKLESFVRFCDKGLEDSGIPFGPMEATDRSALNLERQLDHDGDPLAITAADTVAVSGVPPWNWREGPGNELQSLSVSLSIACMTLPLRGGPLFLLWKDYNCQVGEYTRRIGIDGTADAIKEAIKSAFRIRTKRAFWLEDEDQVVRSLDRDMPLGNYTLHLDEGITIKLCLYDDSDRIVPTEEITLYTEDDFRDFLARRGLMGLRELSGYRRIDTLDELQSGAMYQGLVVYHSTMAGVVNPCCKCQVPAN</sequence>
<evidence type="ECO:0000256" key="4">
    <source>
        <dbReference type="ARBA" id="ARBA00023125"/>
    </source>
</evidence>
<feature type="domain" description="Myb-like" evidence="8">
    <location>
        <begin position="99"/>
        <end position="163"/>
    </location>
</feature>
<feature type="region of interest" description="Disordered" evidence="7">
    <location>
        <begin position="37"/>
        <end position="57"/>
    </location>
</feature>
<dbReference type="GO" id="GO:0003677">
    <property type="term" value="F:DNA binding"/>
    <property type="evidence" value="ECO:0007669"/>
    <property type="project" value="UniProtKB-KW"/>
</dbReference>
<dbReference type="FunFam" id="1.10.10.60:FF:000162">
    <property type="entry name" value="trihelix transcription factor GT-1"/>
    <property type="match status" value="1"/>
</dbReference>
<name>A0A4Y1R8J6_PRUDU</name>
<dbReference type="SMART" id="SM00717">
    <property type="entry name" value="SANT"/>
    <property type="match status" value="1"/>
</dbReference>
<gene>
    <name evidence="9" type="ORF">Prudu_010499</name>
</gene>
<organism evidence="9">
    <name type="scientific">Prunus dulcis</name>
    <name type="common">Almond</name>
    <name type="synonym">Amygdalus dulcis</name>
    <dbReference type="NCBI Taxonomy" id="3755"/>
    <lineage>
        <taxon>Eukaryota</taxon>
        <taxon>Viridiplantae</taxon>
        <taxon>Streptophyta</taxon>
        <taxon>Embryophyta</taxon>
        <taxon>Tracheophyta</taxon>
        <taxon>Spermatophyta</taxon>
        <taxon>Magnoliopsida</taxon>
        <taxon>eudicotyledons</taxon>
        <taxon>Gunneridae</taxon>
        <taxon>Pentapetalae</taxon>
        <taxon>rosids</taxon>
        <taxon>fabids</taxon>
        <taxon>Rosales</taxon>
        <taxon>Rosaceae</taxon>
        <taxon>Amygdaloideae</taxon>
        <taxon>Amygdaleae</taxon>
        <taxon>Prunus</taxon>
    </lineage>
</organism>
<evidence type="ECO:0000256" key="1">
    <source>
        <dbReference type="ARBA" id="ARBA00004123"/>
    </source>
</evidence>
<dbReference type="AlphaFoldDB" id="A0A4Y1R8J6"/>
<keyword evidence="5" id="KW-0804">Transcription</keyword>
<evidence type="ECO:0000256" key="5">
    <source>
        <dbReference type="ARBA" id="ARBA00023163"/>
    </source>
</evidence>
<evidence type="ECO:0000259" key="8">
    <source>
        <dbReference type="PROSITE" id="PS50090"/>
    </source>
</evidence>
<dbReference type="InterPro" id="IPR044822">
    <property type="entry name" value="Myb_DNA-bind_4"/>
</dbReference>
<dbReference type="Pfam" id="PF26214">
    <property type="entry name" value="Ubiquitin_GT-1"/>
    <property type="match status" value="2"/>
</dbReference>
<dbReference type="Pfam" id="PF13837">
    <property type="entry name" value="Myb_DNA-bind_4"/>
    <property type="match status" value="1"/>
</dbReference>
<keyword evidence="4 9" id="KW-0238">DNA-binding</keyword>
<keyword evidence="9" id="KW-0371">Homeobox</keyword>
<feature type="region of interest" description="Disordered" evidence="7">
    <location>
        <begin position="86"/>
        <end position="105"/>
    </location>
</feature>
<dbReference type="Gene3D" id="1.10.10.60">
    <property type="entry name" value="Homeodomain-like"/>
    <property type="match status" value="1"/>
</dbReference>
<keyword evidence="3" id="KW-0805">Transcription regulation</keyword>
<protein>
    <submittedName>
        <fullName evidence="9">Homeodomain-like superfamily protein</fullName>
    </submittedName>
</protein>
<dbReference type="PANTHER" id="PTHR21654">
    <property type="entry name" value="FI21293P1"/>
    <property type="match status" value="1"/>
</dbReference>
<comment type="subcellular location">
    <subcellularLocation>
        <location evidence="1">Nucleus</location>
    </subcellularLocation>
</comment>
<dbReference type="InterPro" id="IPR001005">
    <property type="entry name" value="SANT/Myb"/>
</dbReference>
<dbReference type="GO" id="GO:0006355">
    <property type="term" value="P:regulation of DNA-templated transcription"/>
    <property type="evidence" value="ECO:0007669"/>
    <property type="project" value="UniProtKB-ARBA"/>
</dbReference>
<evidence type="ECO:0000256" key="2">
    <source>
        <dbReference type="ARBA" id="ARBA00022553"/>
    </source>
</evidence>
<evidence type="ECO:0000256" key="6">
    <source>
        <dbReference type="ARBA" id="ARBA00023242"/>
    </source>
</evidence>
<feature type="compositionally biased region" description="Low complexity" evidence="7">
    <location>
        <begin position="48"/>
        <end position="57"/>
    </location>
</feature>
<evidence type="ECO:0000313" key="9">
    <source>
        <dbReference type="EMBL" id="BBH00499.1"/>
    </source>
</evidence>
<proteinExistence type="predicted"/>
<dbReference type="PANTHER" id="PTHR21654:SF112">
    <property type="entry name" value="HOMEODOMAIN-LIKE SUPERFAMILY PROTEIN-RELATED"/>
    <property type="match status" value="1"/>
</dbReference>
<evidence type="ECO:0000256" key="3">
    <source>
        <dbReference type="ARBA" id="ARBA00023015"/>
    </source>
</evidence>
<evidence type="ECO:0000256" key="7">
    <source>
        <dbReference type="SAM" id="MobiDB-lite"/>
    </source>
</evidence>
<keyword evidence="2" id="KW-0597">Phosphoprotein</keyword>
<dbReference type="PROSITE" id="PS50090">
    <property type="entry name" value="MYB_LIKE"/>
    <property type="match status" value="1"/>
</dbReference>
<dbReference type="CDD" id="cd12203">
    <property type="entry name" value="GT1"/>
    <property type="match status" value="1"/>
</dbReference>
<feature type="region of interest" description="Disordered" evidence="7">
    <location>
        <begin position="1"/>
        <end position="24"/>
    </location>
</feature>
<keyword evidence="6" id="KW-0539">Nucleus</keyword>
<dbReference type="InterPro" id="IPR058943">
    <property type="entry name" value="GT-1/4_C"/>
</dbReference>